<evidence type="ECO:0000313" key="6">
    <source>
        <dbReference type="Proteomes" id="UP001341281"/>
    </source>
</evidence>
<dbReference type="Gene3D" id="3.30.70.330">
    <property type="match status" value="1"/>
</dbReference>
<accession>A0AAQ3TZI0</accession>
<protein>
    <recommendedName>
        <fullName evidence="4">RRM domain-containing protein</fullName>
    </recommendedName>
</protein>
<dbReference type="EMBL" id="CP144750">
    <property type="protein sequence ID" value="WVZ82488.1"/>
    <property type="molecule type" value="Genomic_DNA"/>
</dbReference>
<name>A0AAQ3TZI0_PASNO</name>
<keyword evidence="1 2" id="KW-0694">RNA-binding</keyword>
<organism evidence="5 6">
    <name type="scientific">Paspalum notatum var. saurae</name>
    <dbReference type="NCBI Taxonomy" id="547442"/>
    <lineage>
        <taxon>Eukaryota</taxon>
        <taxon>Viridiplantae</taxon>
        <taxon>Streptophyta</taxon>
        <taxon>Embryophyta</taxon>
        <taxon>Tracheophyta</taxon>
        <taxon>Spermatophyta</taxon>
        <taxon>Magnoliopsida</taxon>
        <taxon>Liliopsida</taxon>
        <taxon>Poales</taxon>
        <taxon>Poaceae</taxon>
        <taxon>PACMAD clade</taxon>
        <taxon>Panicoideae</taxon>
        <taxon>Andropogonodae</taxon>
        <taxon>Paspaleae</taxon>
        <taxon>Paspalinae</taxon>
        <taxon>Paspalum</taxon>
    </lineage>
</organism>
<dbReference type="InterPro" id="IPR035979">
    <property type="entry name" value="RBD_domain_sf"/>
</dbReference>
<feature type="region of interest" description="Disordered" evidence="3">
    <location>
        <begin position="151"/>
        <end position="196"/>
    </location>
</feature>
<evidence type="ECO:0000259" key="4">
    <source>
        <dbReference type="PROSITE" id="PS50102"/>
    </source>
</evidence>
<evidence type="ECO:0000256" key="1">
    <source>
        <dbReference type="ARBA" id="ARBA00022884"/>
    </source>
</evidence>
<dbReference type="PANTHER" id="PTHR10501">
    <property type="entry name" value="U1 SMALL NUCLEAR RIBONUCLEOPROTEIN A/U2 SMALL NUCLEAR RIBONUCLEOPROTEIN B"/>
    <property type="match status" value="1"/>
</dbReference>
<dbReference type="GO" id="GO:0003723">
    <property type="term" value="F:RNA binding"/>
    <property type="evidence" value="ECO:0007669"/>
    <property type="project" value="UniProtKB-UniRule"/>
</dbReference>
<dbReference type="InterPro" id="IPR012677">
    <property type="entry name" value="Nucleotide-bd_a/b_plait_sf"/>
</dbReference>
<feature type="domain" description="RRM" evidence="4">
    <location>
        <begin position="224"/>
        <end position="310"/>
    </location>
</feature>
<dbReference type="AlphaFoldDB" id="A0AAQ3TZI0"/>
<gene>
    <name evidence="5" type="ORF">U9M48_029745</name>
</gene>
<dbReference type="PROSITE" id="PS50102">
    <property type="entry name" value="RRM"/>
    <property type="match status" value="1"/>
</dbReference>
<proteinExistence type="predicted"/>
<feature type="region of interest" description="Disordered" evidence="3">
    <location>
        <begin position="1"/>
        <end position="83"/>
    </location>
</feature>
<feature type="compositionally biased region" description="Polar residues" evidence="3">
    <location>
        <begin position="16"/>
        <end position="35"/>
    </location>
</feature>
<dbReference type="SUPFAM" id="SSF54928">
    <property type="entry name" value="RNA-binding domain, RBD"/>
    <property type="match status" value="1"/>
</dbReference>
<dbReference type="CDD" id="cd21618">
    <property type="entry name" value="RRM_AtNSRA_like"/>
    <property type="match status" value="1"/>
</dbReference>
<dbReference type="SMART" id="SM00360">
    <property type="entry name" value="RRM"/>
    <property type="match status" value="1"/>
</dbReference>
<sequence>MRKHSDPTRPSRPTFRASQATSSDPTRQLVSSSALPDSREGHLAAPPRFPGGQVAGGADVRRFSSLDSPAPMDDRYGAYGLPPPYDIDPRVSYPGYHPSEGSVASYYSSRPSVLPTGPDALRNNVAWQPRAYGSDAPAGLINPALPGQSGLPAGITARGPSPLEDPPLAGLSGLASARAPGPSPLEEPSVVARSSSLGHGAGIPKVEYHSPLPNLDGPSDDESNILFVDGLPTDCTRREVAHLFRPFDGFKDIRVVHKEPRRSGDKAYVLCFVEFENAKYAFTAMNALKEYRFDDRKAEAPPLNIKFARFPFRPPHA</sequence>
<evidence type="ECO:0000256" key="3">
    <source>
        <dbReference type="SAM" id="MobiDB-lite"/>
    </source>
</evidence>
<dbReference type="Pfam" id="PF00076">
    <property type="entry name" value="RRM_1"/>
    <property type="match status" value="1"/>
</dbReference>
<feature type="compositionally biased region" description="Low complexity" evidence="3">
    <location>
        <begin position="166"/>
        <end position="180"/>
    </location>
</feature>
<keyword evidence="6" id="KW-1185">Reference proteome</keyword>
<evidence type="ECO:0000256" key="2">
    <source>
        <dbReference type="PROSITE-ProRule" id="PRU00176"/>
    </source>
</evidence>
<evidence type="ECO:0000313" key="5">
    <source>
        <dbReference type="EMBL" id="WVZ82488.1"/>
    </source>
</evidence>
<dbReference type="InterPro" id="IPR000504">
    <property type="entry name" value="RRM_dom"/>
</dbReference>
<reference evidence="5 6" key="1">
    <citation type="submission" date="2024-02" db="EMBL/GenBank/DDBJ databases">
        <title>High-quality chromosome-scale genome assembly of Pensacola bahiagrass (Paspalum notatum Flugge var. saurae).</title>
        <authorList>
            <person name="Vega J.M."/>
            <person name="Podio M."/>
            <person name="Orjuela J."/>
            <person name="Siena L.A."/>
            <person name="Pessino S.C."/>
            <person name="Combes M.C."/>
            <person name="Mariac C."/>
            <person name="Albertini E."/>
            <person name="Pupilli F."/>
            <person name="Ortiz J.P.A."/>
            <person name="Leblanc O."/>
        </authorList>
    </citation>
    <scope>NUCLEOTIDE SEQUENCE [LARGE SCALE GENOMIC DNA]</scope>
    <source>
        <strain evidence="5">R1</strain>
        <tissue evidence="5">Leaf</tissue>
    </source>
</reference>
<dbReference type="Proteomes" id="UP001341281">
    <property type="component" value="Chromosome 06"/>
</dbReference>